<dbReference type="EMBL" id="CP042469">
    <property type="protein sequence ID" value="QOX62261.1"/>
    <property type="molecule type" value="Genomic_DNA"/>
</dbReference>
<proteinExistence type="predicted"/>
<protein>
    <submittedName>
        <fullName evidence="1">Mechanosensitive ion channel family protein</fullName>
    </submittedName>
</protein>
<evidence type="ECO:0000313" key="1">
    <source>
        <dbReference type="EMBL" id="QOX62261.1"/>
    </source>
</evidence>
<accession>A0ACD1A785</accession>
<reference evidence="1" key="1">
    <citation type="submission" date="2019-08" db="EMBL/GenBank/DDBJ databases">
        <title>Genome sequence of Clostridiales bacterium MT110.</title>
        <authorList>
            <person name="Cao J."/>
        </authorList>
    </citation>
    <scope>NUCLEOTIDE SEQUENCE</scope>
    <source>
        <strain evidence="1">MT110</strain>
    </source>
</reference>
<evidence type="ECO:0000313" key="2">
    <source>
        <dbReference type="Proteomes" id="UP000594014"/>
    </source>
</evidence>
<name>A0ACD1A785_9FIRM</name>
<gene>
    <name evidence="1" type="ORF">FRZ06_02255</name>
</gene>
<sequence length="262" mass="28879">MFMSETTINLLKELGQAFVIVLAGSILISLVCRILRRALKKSKLDAALHVFLINSVRIFLWLIVAITALNSAGIPVTAFVTALGAAGVAVALALKDSLGNFAGGILIILTKPFSKGDYIEDYQTAGQVDKIDLLYTTLVTFDNKIITIPNGKLANSTIVNFTRNKSRRVECRFSAGYQDDIERVKDLLMAVAESNPSIYTDPAPIVGVAGQGEGHVHFDLKVWCDTKDYTMIKYFLEEQVNLAFKEADINVTYPQMEVRLKK</sequence>
<dbReference type="Proteomes" id="UP000594014">
    <property type="component" value="Chromosome"/>
</dbReference>
<organism evidence="1 2">
    <name type="scientific">Anoxybacterium hadale</name>
    <dbReference type="NCBI Taxonomy" id="3408580"/>
    <lineage>
        <taxon>Bacteria</taxon>
        <taxon>Bacillati</taxon>
        <taxon>Bacillota</taxon>
        <taxon>Clostridia</taxon>
        <taxon>Peptostreptococcales</taxon>
        <taxon>Anaerovoracaceae</taxon>
        <taxon>Anoxybacterium</taxon>
    </lineage>
</organism>
<keyword evidence="2" id="KW-1185">Reference proteome</keyword>